<keyword evidence="3" id="KW-0732">Signal</keyword>
<evidence type="ECO:0000256" key="3">
    <source>
        <dbReference type="ARBA" id="ARBA00022729"/>
    </source>
</evidence>
<dbReference type="InterPro" id="IPR000184">
    <property type="entry name" value="Bac_surfAg_D15"/>
</dbReference>
<comment type="subcellular location">
    <subcellularLocation>
        <location evidence="1">Membrane</location>
    </subcellularLocation>
</comment>
<keyword evidence="2" id="KW-0812">Transmembrane</keyword>
<evidence type="ECO:0000313" key="7">
    <source>
        <dbReference type="EMBL" id="TGD57368.1"/>
    </source>
</evidence>
<dbReference type="Gene3D" id="2.40.160.50">
    <property type="entry name" value="membrane protein fhac: a member of the omp85/tpsb transporter family"/>
    <property type="match status" value="1"/>
</dbReference>
<accession>A0A4Z0L4T0</accession>
<dbReference type="PANTHER" id="PTHR12815:SF47">
    <property type="entry name" value="TRANSLOCATION AND ASSEMBLY MODULE SUBUNIT TAMA"/>
    <property type="match status" value="1"/>
</dbReference>
<name>A0A4Z0L4T0_9FLAO</name>
<evidence type="ECO:0000256" key="4">
    <source>
        <dbReference type="ARBA" id="ARBA00023136"/>
    </source>
</evidence>
<evidence type="ECO:0000313" key="8">
    <source>
        <dbReference type="Proteomes" id="UP000297407"/>
    </source>
</evidence>
<dbReference type="Proteomes" id="UP000297407">
    <property type="component" value="Unassembled WGS sequence"/>
</dbReference>
<dbReference type="GO" id="GO:0019867">
    <property type="term" value="C:outer membrane"/>
    <property type="evidence" value="ECO:0007669"/>
    <property type="project" value="InterPro"/>
</dbReference>
<dbReference type="Pfam" id="PF01103">
    <property type="entry name" value="Omp85"/>
    <property type="match status" value="1"/>
</dbReference>
<dbReference type="RefSeq" id="WP_135526973.1">
    <property type="nucleotide sequence ID" value="NZ_SRLH01000006.1"/>
</dbReference>
<dbReference type="InterPro" id="IPR039910">
    <property type="entry name" value="D15-like"/>
</dbReference>
<evidence type="ECO:0000256" key="5">
    <source>
        <dbReference type="ARBA" id="ARBA00023237"/>
    </source>
</evidence>
<comment type="caution">
    <text evidence="7">The sequence shown here is derived from an EMBL/GenBank/DDBJ whole genome shotgun (WGS) entry which is preliminary data.</text>
</comment>
<dbReference type="OrthoDB" id="9814535at2"/>
<keyword evidence="5" id="KW-0998">Cell outer membrane</keyword>
<gene>
    <name evidence="7" type="ORF">E4635_12165</name>
</gene>
<protein>
    <submittedName>
        <fullName evidence="7">Outer membrane protein assembly factor</fullName>
    </submittedName>
</protein>
<organism evidence="7 8">
    <name type="scientific">Flavobacterium humi</name>
    <dbReference type="NCBI Taxonomy" id="2562683"/>
    <lineage>
        <taxon>Bacteria</taxon>
        <taxon>Pseudomonadati</taxon>
        <taxon>Bacteroidota</taxon>
        <taxon>Flavobacteriia</taxon>
        <taxon>Flavobacteriales</taxon>
        <taxon>Flavobacteriaceae</taxon>
        <taxon>Flavobacterium</taxon>
    </lineage>
</organism>
<evidence type="ECO:0000259" key="6">
    <source>
        <dbReference type="Pfam" id="PF01103"/>
    </source>
</evidence>
<dbReference type="AlphaFoldDB" id="A0A4Z0L4T0"/>
<keyword evidence="8" id="KW-1185">Reference proteome</keyword>
<evidence type="ECO:0000256" key="2">
    <source>
        <dbReference type="ARBA" id="ARBA00022692"/>
    </source>
</evidence>
<reference evidence="7 8" key="1">
    <citation type="submission" date="2019-04" db="EMBL/GenBank/DDBJ databases">
        <title>Flavobacterium sp. strain DS2-A Genome sequencing and assembly.</title>
        <authorList>
            <person name="Kim I."/>
        </authorList>
    </citation>
    <scope>NUCLEOTIDE SEQUENCE [LARGE SCALE GENOMIC DNA]</scope>
    <source>
        <strain evidence="7 8">DS2-A</strain>
    </source>
</reference>
<dbReference type="PROSITE" id="PS51257">
    <property type="entry name" value="PROKAR_LIPOPROTEIN"/>
    <property type="match status" value="1"/>
</dbReference>
<sequence length="848" mass="97428">MNNRTAKISIFILIATLISACNVVKKVPDKKFLLTKNEILINDKKNSQEDVVAQIIQQPNTSILGYKLRLNMYNLAKNNTDSIFRAKYTARPDKYRRKIKWLSKKQVDRLGKSFWYSGWHSFLRRTGEPPVIIDTAKTRRSIKRLRAFYFNQGYFDAKASFDIHYEENKRGNIVYKLSTGQPTFLDTISREIETPALDSLYLRSKRRSIIKEGQQYKAENFDAERNRITTYFRNHGVYYFQQQSIYFDIDTASKKSPVKINITDQIARKGDSTTTKPYDIYRISEVNIFTTDSVSKNRQKVADSAKYGNFNLYSSNKLRYRPRAITNAVFIYKDSVYSDSKRTQTLRSLNNLRIFNYPNITYTEDTISKTLKTNIYLVSKDKFSFRANADFTHSNIQDFGISGSTSVSIRNLFRGAEILELGLRGNIGSSKDLANPDDQFFNISEIGTDLRLSFPRLFLPFGTEKIVPKTMFPNSLISVGFAKQRNIGLDKENFTTTINYSWTPGRNTSARFDLVNIQYVKNINTKNYFNVYRSSYTKLNDFAGTYNTNPDYVDEFGNLTIAQGGADMFLEGALNNEFPSLDPAGTDFRSIKSIKERKDRLTENNLIFASNFSYSKDSKTDFFDKEFYSFRGKIESAGNVLSLAASLSNQPKSEDGTRTVFGLQYSQYIKTEFDYIKHWDLGNYNIFAVRSFFGIAIPYGNSKSIPFSRSYFAGGSNDNRAWQSYSLGPGRSGGLNDFNEANMKIALNAEFRYRYFGSFYGALFADCGNIWNVLDNETDETKVFTGFSSLKDLALGTGIGFRYDFKFFVARVDFGFKTYNPAKTENERWFKELNLSKSVLNIGINYPF</sequence>
<keyword evidence="4" id="KW-0472">Membrane</keyword>
<dbReference type="EMBL" id="SRLH01000006">
    <property type="protein sequence ID" value="TGD57368.1"/>
    <property type="molecule type" value="Genomic_DNA"/>
</dbReference>
<feature type="domain" description="Bacterial surface antigen (D15)" evidence="6">
    <location>
        <begin position="484"/>
        <end position="828"/>
    </location>
</feature>
<evidence type="ECO:0000256" key="1">
    <source>
        <dbReference type="ARBA" id="ARBA00004370"/>
    </source>
</evidence>
<dbReference type="PANTHER" id="PTHR12815">
    <property type="entry name" value="SORTING AND ASSEMBLY MACHINERY SAMM50 PROTEIN FAMILY MEMBER"/>
    <property type="match status" value="1"/>
</dbReference>
<proteinExistence type="predicted"/>